<comment type="caution">
    <text evidence="1">The sequence shown here is derived from an EMBL/GenBank/DDBJ whole genome shotgun (WGS) entry which is preliminary data.</text>
</comment>
<organism evidence="1 2">
    <name type="scientific">Spirosoma utsteinense</name>
    <dbReference type="NCBI Taxonomy" id="2585773"/>
    <lineage>
        <taxon>Bacteria</taxon>
        <taxon>Pseudomonadati</taxon>
        <taxon>Bacteroidota</taxon>
        <taxon>Cytophagia</taxon>
        <taxon>Cytophagales</taxon>
        <taxon>Cytophagaceae</taxon>
        <taxon>Spirosoma</taxon>
    </lineage>
</organism>
<keyword evidence="2" id="KW-1185">Reference proteome</keyword>
<evidence type="ECO:0000313" key="1">
    <source>
        <dbReference type="EMBL" id="MBC3794072.1"/>
    </source>
</evidence>
<sequence>MTTKTFIEKLNMTITVEGQTLMLDFFIIFSRFECALKTSNFSSGDADKVSANWDTFIASIRNTFNKEKNAQLRQAVDYLVQHPPRIQMINNGQLGWRDRNFNLNEPEINKLSLSIRDIRNNLFHGGKFSGHYQADISRNYILLKNAIIILNEWLSLNKQVRHNFLETIS</sequence>
<name>A0ABR6WC10_9BACT</name>
<protein>
    <recommendedName>
        <fullName evidence="3">RiboL-PSP-HEPN domain-containing protein</fullName>
    </recommendedName>
</protein>
<gene>
    <name evidence="1" type="ORF">FH603_4599</name>
</gene>
<proteinExistence type="predicted"/>
<reference evidence="1 2" key="1">
    <citation type="submission" date="2019-06" db="EMBL/GenBank/DDBJ databases">
        <title>Spirosoma utsteinense sp. nov. isolated from Antarctic ice-free soils.</title>
        <authorList>
            <person name="Tahon G."/>
        </authorList>
    </citation>
    <scope>NUCLEOTIDE SEQUENCE [LARGE SCALE GENOMIC DNA]</scope>
    <source>
        <strain evidence="1 2">LMG 31447</strain>
    </source>
</reference>
<dbReference type="EMBL" id="VFIA01000036">
    <property type="protein sequence ID" value="MBC3794072.1"/>
    <property type="molecule type" value="Genomic_DNA"/>
</dbReference>
<evidence type="ECO:0008006" key="3">
    <source>
        <dbReference type="Google" id="ProtNLM"/>
    </source>
</evidence>
<dbReference type="Proteomes" id="UP000700732">
    <property type="component" value="Unassembled WGS sequence"/>
</dbReference>
<accession>A0ABR6WC10</accession>
<dbReference type="RefSeq" id="WP_186740122.1">
    <property type="nucleotide sequence ID" value="NZ_VFIA01000036.1"/>
</dbReference>
<evidence type="ECO:0000313" key="2">
    <source>
        <dbReference type="Proteomes" id="UP000700732"/>
    </source>
</evidence>